<comment type="caution">
    <text evidence="2">The sequence shown here is derived from an EMBL/GenBank/DDBJ whole genome shotgun (WGS) entry which is preliminary data.</text>
</comment>
<sequence>MELLFAELADVELDEDFTPLGEEHRVQDPCTVVPRAYVDKRSTICGIDIDLNALPASENLNLSPHLQIHSVVIETNVDGDDGYDNNGLSNDKVEDYSDIDLDKVLDDIDGEGANNDRNVNAFSREPELRHCDTQ</sequence>
<accession>A0A9D3ZYP3</accession>
<feature type="region of interest" description="Disordered" evidence="1">
    <location>
        <begin position="110"/>
        <end position="134"/>
    </location>
</feature>
<organism evidence="2 3">
    <name type="scientific">Gossypium stocksii</name>
    <dbReference type="NCBI Taxonomy" id="47602"/>
    <lineage>
        <taxon>Eukaryota</taxon>
        <taxon>Viridiplantae</taxon>
        <taxon>Streptophyta</taxon>
        <taxon>Embryophyta</taxon>
        <taxon>Tracheophyta</taxon>
        <taxon>Spermatophyta</taxon>
        <taxon>Magnoliopsida</taxon>
        <taxon>eudicotyledons</taxon>
        <taxon>Gunneridae</taxon>
        <taxon>Pentapetalae</taxon>
        <taxon>rosids</taxon>
        <taxon>malvids</taxon>
        <taxon>Malvales</taxon>
        <taxon>Malvaceae</taxon>
        <taxon>Malvoideae</taxon>
        <taxon>Gossypium</taxon>
    </lineage>
</organism>
<evidence type="ECO:0000313" key="3">
    <source>
        <dbReference type="Proteomes" id="UP000828251"/>
    </source>
</evidence>
<evidence type="ECO:0000256" key="1">
    <source>
        <dbReference type="SAM" id="MobiDB-lite"/>
    </source>
</evidence>
<keyword evidence="3" id="KW-1185">Reference proteome</keyword>
<proteinExistence type="predicted"/>
<reference evidence="2 3" key="1">
    <citation type="journal article" date="2021" name="Plant Biotechnol. J.">
        <title>Multi-omics assisted identification of the key and species-specific regulatory components of drought-tolerant mechanisms in Gossypium stocksii.</title>
        <authorList>
            <person name="Yu D."/>
            <person name="Ke L."/>
            <person name="Zhang D."/>
            <person name="Wu Y."/>
            <person name="Sun Y."/>
            <person name="Mei J."/>
            <person name="Sun J."/>
            <person name="Sun Y."/>
        </authorList>
    </citation>
    <scope>NUCLEOTIDE SEQUENCE [LARGE SCALE GENOMIC DNA]</scope>
    <source>
        <strain evidence="3">cv. E1</strain>
        <tissue evidence="2">Leaf</tissue>
    </source>
</reference>
<dbReference type="EMBL" id="JAIQCV010000008">
    <property type="protein sequence ID" value="KAH1073548.1"/>
    <property type="molecule type" value="Genomic_DNA"/>
</dbReference>
<gene>
    <name evidence="2" type="ORF">J1N35_025876</name>
</gene>
<feature type="compositionally biased region" description="Basic and acidic residues" evidence="1">
    <location>
        <begin position="124"/>
        <end position="134"/>
    </location>
</feature>
<evidence type="ECO:0000313" key="2">
    <source>
        <dbReference type="EMBL" id="KAH1073548.1"/>
    </source>
</evidence>
<dbReference type="AlphaFoldDB" id="A0A9D3ZYP3"/>
<protein>
    <submittedName>
        <fullName evidence="2">Uncharacterized protein</fullName>
    </submittedName>
</protein>
<dbReference type="Proteomes" id="UP000828251">
    <property type="component" value="Unassembled WGS sequence"/>
</dbReference>
<dbReference type="OrthoDB" id="10464179at2759"/>
<name>A0A9D3ZYP3_9ROSI</name>